<gene>
    <name evidence="1" type="ORF">AB2U05_13550</name>
</gene>
<proteinExistence type="predicted"/>
<protein>
    <recommendedName>
        <fullName evidence="2">DUF3168 domain-containing protein</fullName>
    </recommendedName>
</protein>
<organism evidence="1">
    <name type="scientific">Streptomyces sp. Y1</name>
    <dbReference type="NCBI Taxonomy" id="3238634"/>
    <lineage>
        <taxon>Bacteria</taxon>
        <taxon>Bacillati</taxon>
        <taxon>Actinomycetota</taxon>
        <taxon>Actinomycetes</taxon>
        <taxon>Kitasatosporales</taxon>
        <taxon>Streptomycetaceae</taxon>
        <taxon>Streptomyces</taxon>
    </lineage>
</organism>
<evidence type="ECO:0000313" key="1">
    <source>
        <dbReference type="EMBL" id="XDQ79414.1"/>
    </source>
</evidence>
<name>A0AB39TJS0_9ACTN</name>
<accession>A0AB39TJS0</accession>
<dbReference type="EMBL" id="CP163445">
    <property type="protein sequence ID" value="XDQ79414.1"/>
    <property type="molecule type" value="Genomic_DNA"/>
</dbReference>
<reference evidence="1" key="1">
    <citation type="submission" date="2024-07" db="EMBL/GenBank/DDBJ databases">
        <authorList>
            <person name="Yu S.T."/>
        </authorList>
    </citation>
    <scope>NUCLEOTIDE SEQUENCE</scope>
    <source>
        <strain evidence="1">Y1</strain>
    </source>
</reference>
<dbReference type="AlphaFoldDB" id="A0AB39TJS0"/>
<evidence type="ECO:0008006" key="2">
    <source>
        <dbReference type="Google" id="ProtNLM"/>
    </source>
</evidence>
<sequence length="146" mass="15862">MAQTTAGAIRAYLAPLLGTVPVFRDGPRPGQALPYVVVQEGTNYIPHPTANGDYGDPTRQLTIQEMVQVDVVQQARQQAKGTAPDAEDYQLAERLMWLCSQPLVPGPGGSQLTAVQFMTAHREPIADNIVRHVITVMVTRTLQKGS</sequence>
<dbReference type="RefSeq" id="WP_369183327.1">
    <property type="nucleotide sequence ID" value="NZ_CP163445.1"/>
</dbReference>